<dbReference type="PANTHER" id="PTHR21310:SF39">
    <property type="entry name" value="AMINOGLYCOSIDE PHOSPHOTRANSFERASE DOMAIN-CONTAINING PROTEIN"/>
    <property type="match status" value="1"/>
</dbReference>
<gene>
    <name evidence="2" type="ORF">QIS74_08728</name>
</gene>
<evidence type="ECO:0000259" key="1">
    <source>
        <dbReference type="Pfam" id="PF01636"/>
    </source>
</evidence>
<keyword evidence="3" id="KW-1185">Reference proteome</keyword>
<dbReference type="Pfam" id="PF01636">
    <property type="entry name" value="APH"/>
    <property type="match status" value="1"/>
</dbReference>
<dbReference type="Proteomes" id="UP001327957">
    <property type="component" value="Unassembled WGS sequence"/>
</dbReference>
<accession>A0AAV9T973</accession>
<dbReference type="AlphaFoldDB" id="A0AAV9T973"/>
<dbReference type="InterPro" id="IPR051678">
    <property type="entry name" value="AGP_Transferase"/>
</dbReference>
<evidence type="ECO:0000313" key="2">
    <source>
        <dbReference type="EMBL" id="KAK6215709.1"/>
    </source>
</evidence>
<dbReference type="Gene3D" id="3.90.1200.10">
    <property type="match status" value="1"/>
</dbReference>
<organism evidence="2 3">
    <name type="scientific">Colletotrichum tabaci</name>
    <dbReference type="NCBI Taxonomy" id="1209068"/>
    <lineage>
        <taxon>Eukaryota</taxon>
        <taxon>Fungi</taxon>
        <taxon>Dikarya</taxon>
        <taxon>Ascomycota</taxon>
        <taxon>Pezizomycotina</taxon>
        <taxon>Sordariomycetes</taxon>
        <taxon>Hypocreomycetidae</taxon>
        <taxon>Glomerellales</taxon>
        <taxon>Glomerellaceae</taxon>
        <taxon>Colletotrichum</taxon>
        <taxon>Colletotrichum destructivum species complex</taxon>
    </lineage>
</organism>
<name>A0AAV9T973_9PEZI</name>
<dbReference type="PANTHER" id="PTHR21310">
    <property type="entry name" value="AMINOGLYCOSIDE PHOSPHOTRANSFERASE-RELATED-RELATED"/>
    <property type="match status" value="1"/>
</dbReference>
<feature type="domain" description="Aminoglycoside phosphotransferase" evidence="1">
    <location>
        <begin position="52"/>
        <end position="288"/>
    </location>
</feature>
<protein>
    <recommendedName>
        <fullName evidence="1">Aminoglycoside phosphotransferase domain-containing protein</fullName>
    </recommendedName>
</protein>
<dbReference type="EMBL" id="JASAOK010000043">
    <property type="protein sequence ID" value="KAK6215709.1"/>
    <property type="molecule type" value="Genomic_DNA"/>
</dbReference>
<comment type="caution">
    <text evidence="2">The sequence shown here is derived from an EMBL/GenBank/DDBJ whole genome shotgun (WGS) entry which is preliminary data.</text>
</comment>
<dbReference type="InterPro" id="IPR002575">
    <property type="entry name" value="Aminoglycoside_PTrfase"/>
</dbReference>
<evidence type="ECO:0000313" key="3">
    <source>
        <dbReference type="Proteomes" id="UP001327957"/>
    </source>
</evidence>
<proteinExistence type="predicted"/>
<sequence length="408" mass="45923">MDSRNIAPDQVLLNHIFPDQPQASSSIILQNWDKCVFKASFPDSPEPCRPRVVRLEVIRQDEKATQFNIVSAMQQIAADAIHDLVPATFQIGVASNGEGRRLRFCVMDFAEGVTLEEVWDQMNSENQQSVVAALVEALRKLHSIRLSDDRVRDILRRELDETDVEAFQEAVMGGPSTGFLHDGLALLHAITRRLELKKPFHTTTPIPGSDGGGIVLQSHFDELGSVELQSTTIEQWGREAVFCHNDLTPRNIILRPRNADDGTRAPDYELSAIIDWELSGFYPASYELSLQDTYLSGGNRLVSFYMLLKRQMGDLVPASAAQVSLLQAMEVLSESRQRRLTEGSNIPAHIRERFMQRLQLRRHEDPYIGWVPKNQGAAPPEFSRADAQRLEDDVVAEMVARRQSKAAR</sequence>
<dbReference type="InterPro" id="IPR011009">
    <property type="entry name" value="Kinase-like_dom_sf"/>
</dbReference>
<dbReference type="SUPFAM" id="SSF56112">
    <property type="entry name" value="Protein kinase-like (PK-like)"/>
    <property type="match status" value="1"/>
</dbReference>
<reference evidence="2 3" key="1">
    <citation type="submission" date="2023-04" db="EMBL/GenBank/DDBJ databases">
        <title>Colletotrichum tabacum stain YC1 causing leaf anthracnose on Nicotiana tabacum(L.) cv.</title>
        <authorList>
            <person name="Ji Z."/>
            <person name="Wang M."/>
            <person name="Zhang J."/>
            <person name="Wang N."/>
            <person name="Zhou Z."/>
        </authorList>
    </citation>
    <scope>NUCLEOTIDE SEQUENCE [LARGE SCALE GENOMIC DNA]</scope>
    <source>
        <strain evidence="2 3">YC1</strain>
    </source>
</reference>